<dbReference type="InterPro" id="IPR014710">
    <property type="entry name" value="RmlC-like_jellyroll"/>
</dbReference>
<name>A0ABU8RS75_9SPHN</name>
<protein>
    <recommendedName>
        <fullName evidence="3">Cupin domain-containing protein</fullName>
    </recommendedName>
</protein>
<reference evidence="1 2" key="1">
    <citation type="submission" date="2024-03" db="EMBL/GenBank/DDBJ databases">
        <authorList>
            <person name="Jo J.-H."/>
        </authorList>
    </citation>
    <scope>NUCLEOTIDE SEQUENCE [LARGE SCALE GENOMIC DNA]</scope>
    <source>
        <strain evidence="1 2">PS1R-30</strain>
    </source>
</reference>
<proteinExistence type="predicted"/>
<sequence length="172" mass="19077">MAEEQHDNSKFQIFRAKDAPGLMEAKCMTVEPFSPAQRAGMDKAIAAGYLEGDEIRVLSQVPGFGLTHVWFKPGYALPLHSHDCDCLYYVIAGTLKMGTEDLGPRDSFFIPAGVPYTYKPGPEGVEILEFRHANAFNFVNLAKGEAFWDRAAEQAASHHEDWKTAKRPSLTA</sequence>
<dbReference type="SUPFAM" id="SSF51182">
    <property type="entry name" value="RmlC-like cupins"/>
    <property type="match status" value="1"/>
</dbReference>
<dbReference type="EMBL" id="JBBHJZ010000001">
    <property type="protein sequence ID" value="MEJ5975837.1"/>
    <property type="molecule type" value="Genomic_DNA"/>
</dbReference>
<organism evidence="1 2">
    <name type="scientific">Novosphingobium anseongense</name>
    <dbReference type="NCBI Taxonomy" id="3133436"/>
    <lineage>
        <taxon>Bacteria</taxon>
        <taxon>Pseudomonadati</taxon>
        <taxon>Pseudomonadota</taxon>
        <taxon>Alphaproteobacteria</taxon>
        <taxon>Sphingomonadales</taxon>
        <taxon>Sphingomonadaceae</taxon>
        <taxon>Novosphingobium</taxon>
    </lineage>
</organism>
<dbReference type="InterPro" id="IPR011051">
    <property type="entry name" value="RmlC_Cupin_sf"/>
</dbReference>
<evidence type="ECO:0008006" key="3">
    <source>
        <dbReference type="Google" id="ProtNLM"/>
    </source>
</evidence>
<keyword evidence="2" id="KW-1185">Reference proteome</keyword>
<evidence type="ECO:0000313" key="1">
    <source>
        <dbReference type="EMBL" id="MEJ5975837.1"/>
    </source>
</evidence>
<dbReference type="Proteomes" id="UP001361239">
    <property type="component" value="Unassembled WGS sequence"/>
</dbReference>
<gene>
    <name evidence="1" type="ORF">WG901_04275</name>
</gene>
<accession>A0ABU8RS75</accession>
<evidence type="ECO:0000313" key="2">
    <source>
        <dbReference type="Proteomes" id="UP001361239"/>
    </source>
</evidence>
<dbReference type="Gene3D" id="2.60.120.10">
    <property type="entry name" value="Jelly Rolls"/>
    <property type="match status" value="1"/>
</dbReference>
<dbReference type="RefSeq" id="WP_339585766.1">
    <property type="nucleotide sequence ID" value="NZ_JBBHJZ010000001.1"/>
</dbReference>
<comment type="caution">
    <text evidence="1">The sequence shown here is derived from an EMBL/GenBank/DDBJ whole genome shotgun (WGS) entry which is preliminary data.</text>
</comment>